<proteinExistence type="predicted"/>
<dbReference type="EMBL" id="JAPQKR010000005">
    <property type="protein sequence ID" value="KAJ5215839.1"/>
    <property type="molecule type" value="Genomic_DNA"/>
</dbReference>
<dbReference type="OrthoDB" id="4354527at2759"/>
<reference evidence="1" key="1">
    <citation type="submission" date="2022-12" db="EMBL/GenBank/DDBJ databases">
        <authorList>
            <person name="Petersen C."/>
        </authorList>
    </citation>
    <scope>NUCLEOTIDE SEQUENCE</scope>
    <source>
        <strain evidence="1">IBT 15544</strain>
    </source>
</reference>
<comment type="caution">
    <text evidence="1">The sequence shown here is derived from an EMBL/GenBank/DDBJ whole genome shotgun (WGS) entry which is preliminary data.</text>
</comment>
<sequence>MRLEKILEDSKQILNTMRTLIEKGETERLKENKSEWLYGGQTFTEMVTSLEQGIKEELKSQNIYVDGCSMRHFSKAVKITLSNPAARLLIIPINGTSTLFPGGELPTDTSCYIDE</sequence>
<accession>A0A9W9TB17</accession>
<dbReference type="AlphaFoldDB" id="A0A9W9TB17"/>
<evidence type="ECO:0000313" key="2">
    <source>
        <dbReference type="Proteomes" id="UP001150904"/>
    </source>
</evidence>
<keyword evidence="2" id="KW-1185">Reference proteome</keyword>
<dbReference type="RefSeq" id="XP_058311652.1">
    <property type="nucleotide sequence ID" value="XM_058449308.1"/>
</dbReference>
<dbReference type="GeneID" id="83176609"/>
<evidence type="ECO:0000313" key="1">
    <source>
        <dbReference type="EMBL" id="KAJ5215839.1"/>
    </source>
</evidence>
<organism evidence="1 2">
    <name type="scientific">Penicillium cinerascens</name>
    <dbReference type="NCBI Taxonomy" id="70096"/>
    <lineage>
        <taxon>Eukaryota</taxon>
        <taxon>Fungi</taxon>
        <taxon>Dikarya</taxon>
        <taxon>Ascomycota</taxon>
        <taxon>Pezizomycotina</taxon>
        <taxon>Eurotiomycetes</taxon>
        <taxon>Eurotiomycetidae</taxon>
        <taxon>Eurotiales</taxon>
        <taxon>Aspergillaceae</taxon>
        <taxon>Penicillium</taxon>
    </lineage>
</organism>
<gene>
    <name evidence="1" type="ORF">N7498_002246</name>
</gene>
<dbReference type="Proteomes" id="UP001150904">
    <property type="component" value="Unassembled WGS sequence"/>
</dbReference>
<protein>
    <submittedName>
        <fullName evidence="1">Uncharacterized protein</fullName>
    </submittedName>
</protein>
<reference evidence="1" key="2">
    <citation type="journal article" date="2023" name="IMA Fungus">
        <title>Comparative genomic study of the Penicillium genus elucidates a diverse pangenome and 15 lateral gene transfer events.</title>
        <authorList>
            <person name="Petersen C."/>
            <person name="Sorensen T."/>
            <person name="Nielsen M.R."/>
            <person name="Sondergaard T.E."/>
            <person name="Sorensen J.L."/>
            <person name="Fitzpatrick D.A."/>
            <person name="Frisvad J.C."/>
            <person name="Nielsen K.L."/>
        </authorList>
    </citation>
    <scope>NUCLEOTIDE SEQUENCE</scope>
    <source>
        <strain evidence="1">IBT 15544</strain>
    </source>
</reference>
<name>A0A9W9TB17_9EURO</name>